<dbReference type="Pfam" id="PF10988">
    <property type="entry name" value="DUF2807"/>
    <property type="match status" value="1"/>
</dbReference>
<dbReference type="Proteomes" id="UP001055580">
    <property type="component" value="Chromosome"/>
</dbReference>
<name>A0ABY4TWU8_9SPHN</name>
<evidence type="ECO:0000313" key="3">
    <source>
        <dbReference type="Proteomes" id="UP001055580"/>
    </source>
</evidence>
<evidence type="ECO:0000259" key="1">
    <source>
        <dbReference type="Pfam" id="PF10988"/>
    </source>
</evidence>
<dbReference type="RefSeq" id="WP_250752041.1">
    <property type="nucleotide sequence ID" value="NZ_CP098401.1"/>
</dbReference>
<dbReference type="EMBL" id="CP098401">
    <property type="protein sequence ID" value="URW75634.1"/>
    <property type="molecule type" value="Genomic_DNA"/>
</dbReference>
<proteinExistence type="predicted"/>
<organism evidence="2 3">
    <name type="scientific">Sphingomonas donggukensis</name>
    <dbReference type="NCBI Taxonomy" id="2949093"/>
    <lineage>
        <taxon>Bacteria</taxon>
        <taxon>Pseudomonadati</taxon>
        <taxon>Pseudomonadota</taxon>
        <taxon>Alphaproteobacteria</taxon>
        <taxon>Sphingomonadales</taxon>
        <taxon>Sphingomonadaceae</taxon>
        <taxon>Sphingomonas</taxon>
    </lineage>
</organism>
<keyword evidence="3" id="KW-1185">Reference proteome</keyword>
<reference evidence="2" key="1">
    <citation type="submission" date="2022-05" db="EMBL/GenBank/DDBJ databases">
        <title>Sphingomonas sp. strain RMG20 Genome sequencing and assembly.</title>
        <authorList>
            <person name="Kim I."/>
        </authorList>
    </citation>
    <scope>NUCLEOTIDE SEQUENCE</scope>
    <source>
        <strain evidence="2">RMG20</strain>
    </source>
</reference>
<feature type="domain" description="Putative auto-transporter adhesin head GIN" evidence="1">
    <location>
        <begin position="42"/>
        <end position="223"/>
    </location>
</feature>
<accession>A0ABY4TWU8</accession>
<dbReference type="Gene3D" id="2.160.20.120">
    <property type="match status" value="1"/>
</dbReference>
<sequence length="242" mass="24183">MMRSLWVLAALPLVACGTIDEAKGEKVAGTGAGSSRTFQVADFTGVELAGFDDVDVTVGPAFSVRADGRSEDLDKLDIRKDGSTLHVGRRKGDGWGWGKDGKGVTVRVTMPAIALASLAGSGNLKVDKVSGGDFRGELAGSGDLSVGQLAANSAKLDIAGSGGIRAAGQVRALSVSIAGSGDVDAKGLRADSADISIAGSGNVTADVTGDASIDLMGSGDVTLGQGARCKINKMGSGEVRCG</sequence>
<protein>
    <submittedName>
        <fullName evidence="2">DUF2807 domain-containing protein</fullName>
    </submittedName>
</protein>
<evidence type="ECO:0000313" key="2">
    <source>
        <dbReference type="EMBL" id="URW75634.1"/>
    </source>
</evidence>
<gene>
    <name evidence="2" type="ORF">M9980_14115</name>
</gene>
<dbReference type="InterPro" id="IPR021255">
    <property type="entry name" value="DUF2807"/>
</dbReference>